<dbReference type="InParanoid" id="A0A3Q7HRP4"/>
<dbReference type="EnsemblPlants" id="Solyc06g063365.1.1">
    <property type="protein sequence ID" value="Solyc06g063365.1.1"/>
    <property type="gene ID" value="Solyc06g063365.1"/>
</dbReference>
<dbReference type="Proteomes" id="UP000004994">
    <property type="component" value="Chromosome 6"/>
</dbReference>
<sequence>MTNRSLLSTRLQSTGKRLHYPKTLDFLKGEDEGTAPVKRLSPCQQFQHDNSEAINITLQTPYPIIQNMTLILKLEPDRHVKLYKFAPNPASISHPVDQYHSQLSDKKIMEGKWSHLQVSRFQNPNIQNCRKYLQYLKVYLHIPDETLPCHTHRDENSIQHRAQCLKFLYCRGDMMENKPHAVVLTINTNIKEITNCKRNNMKSLTYSRARATPRAILTLVFHFGHIANNFCEFCALPISEKGGVYFLYRQNLVKLTLPSGYFAMYTRPIDPSPRRRELAKAIITLSSNKTPNNIPAMAPIPRPDFPDSLSEFLVCGLAFCPGGGGGADPVDQLFPPVLLSKKKLIRNPSIKLVVCYIPANILLNTLA</sequence>
<reference evidence="1" key="1">
    <citation type="journal article" date="2012" name="Nature">
        <title>The tomato genome sequence provides insights into fleshy fruit evolution.</title>
        <authorList>
            <consortium name="Tomato Genome Consortium"/>
        </authorList>
    </citation>
    <scope>NUCLEOTIDE SEQUENCE [LARGE SCALE GENOMIC DNA]</scope>
    <source>
        <strain evidence="1">cv. Heinz 1706</strain>
    </source>
</reference>
<protein>
    <submittedName>
        <fullName evidence="1">Uncharacterized protein</fullName>
    </submittedName>
</protein>
<reference evidence="1" key="2">
    <citation type="submission" date="2019-01" db="UniProtKB">
        <authorList>
            <consortium name="EnsemblPlants"/>
        </authorList>
    </citation>
    <scope>IDENTIFICATION</scope>
    <source>
        <strain evidence="1">cv. Heinz 1706</strain>
    </source>
</reference>
<evidence type="ECO:0000313" key="2">
    <source>
        <dbReference type="Proteomes" id="UP000004994"/>
    </source>
</evidence>
<organism evidence="1">
    <name type="scientific">Solanum lycopersicum</name>
    <name type="common">Tomato</name>
    <name type="synonym">Lycopersicon esculentum</name>
    <dbReference type="NCBI Taxonomy" id="4081"/>
    <lineage>
        <taxon>Eukaryota</taxon>
        <taxon>Viridiplantae</taxon>
        <taxon>Streptophyta</taxon>
        <taxon>Embryophyta</taxon>
        <taxon>Tracheophyta</taxon>
        <taxon>Spermatophyta</taxon>
        <taxon>Magnoliopsida</taxon>
        <taxon>eudicotyledons</taxon>
        <taxon>Gunneridae</taxon>
        <taxon>Pentapetalae</taxon>
        <taxon>asterids</taxon>
        <taxon>lamiids</taxon>
        <taxon>Solanales</taxon>
        <taxon>Solanaceae</taxon>
        <taxon>Solanoideae</taxon>
        <taxon>Solaneae</taxon>
        <taxon>Solanum</taxon>
        <taxon>Solanum subgen. Lycopersicon</taxon>
    </lineage>
</organism>
<name>A0A3Q7HRP4_SOLLC</name>
<accession>A0A3Q7HRP4</accession>
<evidence type="ECO:0000313" key="1">
    <source>
        <dbReference type="EnsemblPlants" id="Solyc06g063365.1.1"/>
    </source>
</evidence>
<keyword evidence="2" id="KW-1185">Reference proteome</keyword>
<dbReference type="AlphaFoldDB" id="A0A3Q7HRP4"/>
<dbReference type="Gramene" id="Solyc06g063365.1.1">
    <property type="protein sequence ID" value="Solyc06g063365.1.1"/>
    <property type="gene ID" value="Solyc06g063365.1"/>
</dbReference>
<proteinExistence type="predicted"/>